<organism evidence="4 5">
    <name type="scientific">Streptomyces achromogenes</name>
    <dbReference type="NCBI Taxonomy" id="67255"/>
    <lineage>
        <taxon>Bacteria</taxon>
        <taxon>Bacillati</taxon>
        <taxon>Actinomycetota</taxon>
        <taxon>Actinomycetes</taxon>
        <taxon>Kitasatosporales</taxon>
        <taxon>Streptomycetaceae</taxon>
        <taxon>Streptomyces</taxon>
    </lineage>
</organism>
<dbReference type="Gene3D" id="3.40.50.720">
    <property type="entry name" value="NAD(P)-binding Rossmann-like Domain"/>
    <property type="match status" value="1"/>
</dbReference>
<evidence type="ECO:0000313" key="5">
    <source>
        <dbReference type="Proteomes" id="UP001243364"/>
    </source>
</evidence>
<reference evidence="4 5" key="1">
    <citation type="submission" date="2023-07" db="EMBL/GenBank/DDBJ databases">
        <title>Comparative genomics of wheat-associated soil bacteria to identify genetic determinants of phenazine resistance.</title>
        <authorList>
            <person name="Mouncey N."/>
        </authorList>
    </citation>
    <scope>NUCLEOTIDE SEQUENCE [LARGE SCALE GENOMIC DNA]</scope>
    <source>
        <strain evidence="4 5">W4I19-2</strain>
    </source>
</reference>
<dbReference type="PANTHER" id="PTHR42760:SF5">
    <property type="entry name" value="2-DEHYDRO-3-DEOXY-D-GLUCONATE 5-DEHYDROGENASE"/>
    <property type="match status" value="1"/>
</dbReference>
<dbReference type="RefSeq" id="WP_307040994.1">
    <property type="nucleotide sequence ID" value="NZ_JAUSYA010000001.1"/>
</dbReference>
<dbReference type="PROSITE" id="PS00061">
    <property type="entry name" value="ADH_SHORT"/>
    <property type="match status" value="1"/>
</dbReference>
<evidence type="ECO:0000256" key="2">
    <source>
        <dbReference type="ARBA" id="ARBA00023002"/>
    </source>
</evidence>
<dbReference type="InterPro" id="IPR036291">
    <property type="entry name" value="NAD(P)-bd_dom_sf"/>
</dbReference>
<sequence length="300" mass="30641">MTSPSRPHSTASADAATSATPSAWDGTPPGASAHPRVSAASRASDAYLAELFSLEGRVAVVTGGSSGIGRGIAGALARAGASVVVVARKEAELAATADELTAAGCRAAWVSGDLGTRDGVRTAAEQAVRAFGEPDILVNSAGINLRPPMGELDEHVWDATMAVNLEAPYLLGRRFGPGMAERGFGRIIHITSQQAHRAFVQSGAYGVSKGALESLARSQAEAWSPHGVTCNTLVPGFVMTALNARLSSDPERVAALAARTMVGRNGLAEDFAGAAVFLASRAAGYVTGQSIFVDGGFSVH</sequence>
<gene>
    <name evidence="4" type="ORF">QFZ56_001405</name>
</gene>
<dbReference type="PRINTS" id="PR00080">
    <property type="entry name" value="SDRFAMILY"/>
</dbReference>
<accession>A0ABU0PVQ5</accession>
<comment type="caution">
    <text evidence="4">The sequence shown here is derived from an EMBL/GenBank/DDBJ whole genome shotgun (WGS) entry which is preliminary data.</text>
</comment>
<feature type="compositionally biased region" description="Low complexity" evidence="3">
    <location>
        <begin position="9"/>
        <end position="23"/>
    </location>
</feature>
<comment type="similarity">
    <text evidence="1">Belongs to the short-chain dehydrogenases/reductases (SDR) family.</text>
</comment>
<proteinExistence type="inferred from homology"/>
<name>A0ABU0PVQ5_STRAH</name>
<dbReference type="Proteomes" id="UP001243364">
    <property type="component" value="Unassembled WGS sequence"/>
</dbReference>
<protein>
    <submittedName>
        <fullName evidence="4">NAD(P)-dependent dehydrogenase (Short-subunit alcohol dehydrogenase family)</fullName>
    </submittedName>
</protein>
<dbReference type="PANTHER" id="PTHR42760">
    <property type="entry name" value="SHORT-CHAIN DEHYDROGENASES/REDUCTASES FAMILY MEMBER"/>
    <property type="match status" value="1"/>
</dbReference>
<dbReference type="SUPFAM" id="SSF51735">
    <property type="entry name" value="NAD(P)-binding Rossmann-fold domains"/>
    <property type="match status" value="1"/>
</dbReference>
<keyword evidence="5" id="KW-1185">Reference proteome</keyword>
<dbReference type="Pfam" id="PF13561">
    <property type="entry name" value="adh_short_C2"/>
    <property type="match status" value="1"/>
</dbReference>
<dbReference type="InterPro" id="IPR002347">
    <property type="entry name" value="SDR_fam"/>
</dbReference>
<dbReference type="EMBL" id="JAUSYA010000001">
    <property type="protein sequence ID" value="MDQ0682442.1"/>
    <property type="molecule type" value="Genomic_DNA"/>
</dbReference>
<evidence type="ECO:0000256" key="3">
    <source>
        <dbReference type="SAM" id="MobiDB-lite"/>
    </source>
</evidence>
<feature type="region of interest" description="Disordered" evidence="3">
    <location>
        <begin position="1"/>
        <end position="37"/>
    </location>
</feature>
<evidence type="ECO:0000256" key="1">
    <source>
        <dbReference type="ARBA" id="ARBA00006484"/>
    </source>
</evidence>
<dbReference type="PRINTS" id="PR00081">
    <property type="entry name" value="GDHRDH"/>
</dbReference>
<evidence type="ECO:0000313" key="4">
    <source>
        <dbReference type="EMBL" id="MDQ0682442.1"/>
    </source>
</evidence>
<keyword evidence="2" id="KW-0560">Oxidoreductase</keyword>
<dbReference type="InterPro" id="IPR020904">
    <property type="entry name" value="Sc_DH/Rdtase_CS"/>
</dbReference>